<reference evidence="4" key="1">
    <citation type="journal article" date="2019" name="Int. J. Syst. Evol. Microbiol.">
        <title>The Global Catalogue of Microorganisms (GCM) 10K type strain sequencing project: providing services to taxonomists for standard genome sequencing and annotation.</title>
        <authorList>
            <consortium name="The Broad Institute Genomics Platform"/>
            <consortium name="The Broad Institute Genome Sequencing Center for Infectious Disease"/>
            <person name="Wu L."/>
            <person name="Ma J."/>
        </authorList>
    </citation>
    <scope>NUCLEOTIDE SEQUENCE [LARGE SCALE GENOMIC DNA]</scope>
    <source>
        <strain evidence="4">CCM 7435</strain>
    </source>
</reference>
<feature type="compositionally biased region" description="Polar residues" evidence="1">
    <location>
        <begin position="1"/>
        <end position="10"/>
    </location>
</feature>
<protein>
    <submittedName>
        <fullName evidence="3">DUF5681 domain-containing protein</fullName>
    </submittedName>
</protein>
<name>A0ABW4YVT2_9HYPH</name>
<evidence type="ECO:0000313" key="3">
    <source>
        <dbReference type="EMBL" id="MFD2140232.1"/>
    </source>
</evidence>
<dbReference type="RefSeq" id="WP_213353104.1">
    <property type="nucleotide sequence ID" value="NZ_JAHBGB010000033.1"/>
</dbReference>
<evidence type="ECO:0000259" key="2">
    <source>
        <dbReference type="Pfam" id="PF18932"/>
    </source>
</evidence>
<comment type="caution">
    <text evidence="3">The sequence shown here is derived from an EMBL/GenBank/DDBJ whole genome shotgun (WGS) entry which is preliminary data.</text>
</comment>
<accession>A0ABW4YVT2</accession>
<dbReference type="InterPro" id="IPR043736">
    <property type="entry name" value="DUF5681"/>
</dbReference>
<dbReference type="EMBL" id="JBHUHD010000001">
    <property type="protein sequence ID" value="MFD2140232.1"/>
    <property type="molecule type" value="Genomic_DNA"/>
</dbReference>
<feature type="domain" description="DUF5681" evidence="2">
    <location>
        <begin position="16"/>
        <end position="76"/>
    </location>
</feature>
<gene>
    <name evidence="3" type="ORF">ACFSNC_07485</name>
</gene>
<dbReference type="Proteomes" id="UP001597299">
    <property type="component" value="Unassembled WGS sequence"/>
</dbReference>
<proteinExistence type="predicted"/>
<evidence type="ECO:0000313" key="4">
    <source>
        <dbReference type="Proteomes" id="UP001597299"/>
    </source>
</evidence>
<sequence>MTEPAANSPQKVRGRPFEKGKSGNPAGKPPGTRNRATRAVEELLDGESEALTRKAIEMALAGDGPALRLCMDRLIPPRKDRAVTFAMPKLTCAADAAKAAGALLDAVSAGDITPSEAGELGKLVEGYVRALEASEFEERLSRLEQKGK</sequence>
<evidence type="ECO:0000256" key="1">
    <source>
        <dbReference type="SAM" id="MobiDB-lite"/>
    </source>
</evidence>
<dbReference type="Pfam" id="PF18932">
    <property type="entry name" value="DUF5681"/>
    <property type="match status" value="1"/>
</dbReference>
<organism evidence="3 4">
    <name type="scientific">Ancylobacter oerskovii</name>
    <dbReference type="NCBI Taxonomy" id="459519"/>
    <lineage>
        <taxon>Bacteria</taxon>
        <taxon>Pseudomonadati</taxon>
        <taxon>Pseudomonadota</taxon>
        <taxon>Alphaproteobacteria</taxon>
        <taxon>Hyphomicrobiales</taxon>
        <taxon>Xanthobacteraceae</taxon>
        <taxon>Ancylobacter</taxon>
    </lineage>
</organism>
<keyword evidence="4" id="KW-1185">Reference proteome</keyword>
<feature type="region of interest" description="Disordered" evidence="1">
    <location>
        <begin position="1"/>
        <end position="36"/>
    </location>
</feature>